<sequence>MTRVELPFPPPLSACFTNVQGRGRVPTKRYLDWQKEALWLIKAQRVKPVDGEVSVFVGLVAPDKRARDAGNMDKAIGDILVKSGLIKDDSNKYVRRLSFEWLESGPPCVVLVQKFERGMAA</sequence>
<evidence type="ECO:0000313" key="4">
    <source>
        <dbReference type="EMBL" id="QJH93969.1"/>
    </source>
</evidence>
<evidence type="ECO:0000313" key="3">
    <source>
        <dbReference type="EMBL" id="QJB00781.1"/>
    </source>
</evidence>
<evidence type="ECO:0000313" key="1">
    <source>
        <dbReference type="EMBL" id="QJA44679.1"/>
    </source>
</evidence>
<name>A0A6H1ZB43_9ZZZZ</name>
<accession>A0A6H1ZB43</accession>
<dbReference type="GO" id="GO:0000287">
    <property type="term" value="F:magnesium ion binding"/>
    <property type="evidence" value="ECO:0007669"/>
    <property type="project" value="InterPro"/>
</dbReference>
<reference evidence="1" key="1">
    <citation type="submission" date="2020-03" db="EMBL/GenBank/DDBJ databases">
        <title>The deep terrestrial virosphere.</title>
        <authorList>
            <person name="Holmfeldt K."/>
            <person name="Nilsson E."/>
            <person name="Simone D."/>
            <person name="Lopez-Fernandez M."/>
            <person name="Wu X."/>
            <person name="de Brujin I."/>
            <person name="Lundin D."/>
            <person name="Andersson A."/>
            <person name="Bertilsson S."/>
            <person name="Dopson M."/>
        </authorList>
    </citation>
    <scope>NUCLEOTIDE SEQUENCE</scope>
    <source>
        <strain evidence="3">MM171A00166</strain>
        <strain evidence="5">MM415A00140</strain>
        <strain evidence="2">MM415B00227</strain>
        <strain evidence="1">TM448A00134</strain>
        <strain evidence="4">TM448B00166</strain>
    </source>
</reference>
<dbReference type="AlphaFoldDB" id="A0A6H1ZB43"/>
<protein>
    <submittedName>
        <fullName evidence="1">Putative endodeoxyribonuclease</fullName>
    </submittedName>
</protein>
<organism evidence="1">
    <name type="scientific">viral metagenome</name>
    <dbReference type="NCBI Taxonomy" id="1070528"/>
    <lineage>
        <taxon>unclassified sequences</taxon>
        <taxon>metagenomes</taxon>
        <taxon>organismal metagenomes</taxon>
    </lineage>
</organism>
<dbReference type="InterPro" id="IPR008822">
    <property type="entry name" value="Endonuclease_RusA-like"/>
</dbReference>
<evidence type="ECO:0000313" key="2">
    <source>
        <dbReference type="EMBL" id="QJA67367.1"/>
    </source>
</evidence>
<gene>
    <name evidence="3" type="ORF">MM171A00166_0024</name>
    <name evidence="5" type="ORF">MM415A00140_0047</name>
    <name evidence="2" type="ORF">MM415B00227_0029</name>
    <name evidence="1" type="ORF">TM448A00134_0013</name>
    <name evidence="4" type="ORF">TM448B00166_0013</name>
</gene>
<dbReference type="GO" id="GO:0006281">
    <property type="term" value="P:DNA repair"/>
    <property type="evidence" value="ECO:0007669"/>
    <property type="project" value="InterPro"/>
</dbReference>
<dbReference type="Pfam" id="PF05866">
    <property type="entry name" value="RusA"/>
    <property type="match status" value="1"/>
</dbReference>
<dbReference type="EMBL" id="MT141570">
    <property type="protein sequence ID" value="QJA67367.1"/>
    <property type="molecule type" value="Genomic_DNA"/>
</dbReference>
<dbReference type="InterPro" id="IPR036614">
    <property type="entry name" value="RusA-like_sf"/>
</dbReference>
<dbReference type="EMBL" id="MT145197">
    <property type="protein sequence ID" value="QJI05297.1"/>
    <property type="molecule type" value="Genomic_DNA"/>
</dbReference>
<dbReference type="EMBL" id="MT144594">
    <property type="protein sequence ID" value="QJH93969.1"/>
    <property type="molecule type" value="Genomic_DNA"/>
</dbReference>
<evidence type="ECO:0000313" key="5">
    <source>
        <dbReference type="EMBL" id="QJI05297.1"/>
    </source>
</evidence>
<proteinExistence type="predicted"/>
<dbReference type="EMBL" id="MT143979">
    <property type="protein sequence ID" value="QJA44679.1"/>
    <property type="molecule type" value="Genomic_DNA"/>
</dbReference>
<dbReference type="GO" id="GO:0006310">
    <property type="term" value="P:DNA recombination"/>
    <property type="evidence" value="ECO:0007669"/>
    <property type="project" value="InterPro"/>
</dbReference>
<dbReference type="Gene3D" id="3.30.1330.70">
    <property type="entry name" value="Holliday junction resolvase RusA"/>
    <property type="match status" value="1"/>
</dbReference>
<dbReference type="EMBL" id="MT143701">
    <property type="protein sequence ID" value="QJB00781.1"/>
    <property type="molecule type" value="Genomic_DNA"/>
</dbReference>
<dbReference type="SUPFAM" id="SSF103084">
    <property type="entry name" value="Holliday junction resolvase RusA"/>
    <property type="match status" value="1"/>
</dbReference>